<evidence type="ECO:0000313" key="2">
    <source>
        <dbReference type="Proteomes" id="UP000029734"/>
    </source>
</evidence>
<reference evidence="1 2" key="1">
    <citation type="submission" date="2014-08" db="EMBL/GenBank/DDBJ databases">
        <authorList>
            <person name="den Bakker H.C."/>
        </authorList>
    </citation>
    <scope>NUCLEOTIDE SEQUENCE [LARGE SCALE GENOMIC DNA]</scope>
    <source>
        <strain evidence="1 2">DSM 18334</strain>
    </source>
</reference>
<gene>
    <name evidence="1" type="ORF">PWYN_27690</name>
</gene>
<name>A0A098M8C5_9BACL</name>
<dbReference type="OrthoDB" id="9807209at2"/>
<organism evidence="1 2">
    <name type="scientific">Paenibacillus wynnii</name>
    <dbReference type="NCBI Taxonomy" id="268407"/>
    <lineage>
        <taxon>Bacteria</taxon>
        <taxon>Bacillati</taxon>
        <taxon>Bacillota</taxon>
        <taxon>Bacilli</taxon>
        <taxon>Bacillales</taxon>
        <taxon>Paenibacillaceae</taxon>
        <taxon>Paenibacillus</taxon>
    </lineage>
</organism>
<dbReference type="SUPFAM" id="SSF53756">
    <property type="entry name" value="UDP-Glycosyltransferase/glycogen phosphorylase"/>
    <property type="match status" value="1"/>
</dbReference>
<evidence type="ECO:0000313" key="1">
    <source>
        <dbReference type="EMBL" id="KGE18301.1"/>
    </source>
</evidence>
<keyword evidence="2" id="KW-1185">Reference proteome</keyword>
<dbReference type="Gene3D" id="3.40.50.2000">
    <property type="entry name" value="Glycogen Phosphorylase B"/>
    <property type="match status" value="2"/>
</dbReference>
<accession>A0A098M8C5</accession>
<evidence type="ECO:0008006" key="3">
    <source>
        <dbReference type="Google" id="ProtNLM"/>
    </source>
</evidence>
<dbReference type="AlphaFoldDB" id="A0A098M8C5"/>
<dbReference type="PANTHER" id="PTHR12526">
    <property type="entry name" value="GLYCOSYLTRANSFERASE"/>
    <property type="match status" value="1"/>
</dbReference>
<dbReference type="EMBL" id="JQCR01000003">
    <property type="protein sequence ID" value="KGE18301.1"/>
    <property type="molecule type" value="Genomic_DNA"/>
</dbReference>
<dbReference type="CDD" id="cd03801">
    <property type="entry name" value="GT4_PimA-like"/>
    <property type="match status" value="1"/>
</dbReference>
<dbReference type="eggNOG" id="COG0438">
    <property type="taxonomic scope" value="Bacteria"/>
</dbReference>
<sequence>MRKRMLFLSAKNLQTEDLEREIRQRGILGILLERFNIDLLTYGNGDLEYSTHCGPALVIHRVRKGMNGTIKELCQSNEYSHVFISHSLLGNCINLIKHILPDATIITDAYRSDSDQPVKITFKNMAIHHKLNAARARWNEQRLMNKTGLLLAVSEWDALLFKALSFKNAPKVHVLPHFIDMNQYNDTEPTSKENMIVLHWNMNTTQGKNAFQKFYHTIYPSVKVKVPDVQCFIVGSEVSAEVRRLVKEDESVVITGPLADPGRYIRRAKAFIAPLQEGCGSRSKILESWALKTPVVTSYQGSERLICQNNRNILLAHNTIEFAEKVVRLLEDPKLGSIIADRAHQTLLNHYEANSVKAKVFSLI</sequence>
<dbReference type="Proteomes" id="UP000029734">
    <property type="component" value="Unassembled WGS sequence"/>
</dbReference>
<comment type="caution">
    <text evidence="1">The sequence shown here is derived from an EMBL/GenBank/DDBJ whole genome shotgun (WGS) entry which is preliminary data.</text>
</comment>
<dbReference type="STRING" id="268407.PWYN_27690"/>
<dbReference type="Pfam" id="PF13692">
    <property type="entry name" value="Glyco_trans_1_4"/>
    <property type="match status" value="1"/>
</dbReference>
<reference evidence="1 2" key="2">
    <citation type="submission" date="2014-10" db="EMBL/GenBank/DDBJ databases">
        <title>Comparative genomics of the Paenibacillus odorifer group.</title>
        <authorList>
            <person name="Tsai Y.-C."/>
            <person name="Martin N."/>
            <person name="Korlach J."/>
            <person name="Wiedmann M."/>
        </authorList>
    </citation>
    <scope>NUCLEOTIDE SEQUENCE [LARGE SCALE GENOMIC DNA]</scope>
    <source>
        <strain evidence="1 2">DSM 18334</strain>
    </source>
</reference>
<dbReference type="RefSeq" id="WP_036658311.1">
    <property type="nucleotide sequence ID" value="NZ_JQCR01000003.1"/>
</dbReference>
<protein>
    <recommendedName>
        <fullName evidence="3">Glycosyl transferase family 1</fullName>
    </recommendedName>
</protein>
<proteinExistence type="predicted"/>